<evidence type="ECO:0000256" key="1">
    <source>
        <dbReference type="SAM" id="MobiDB-lite"/>
    </source>
</evidence>
<reference evidence="2" key="1">
    <citation type="submission" date="2022-10" db="EMBL/GenBank/DDBJ databases">
        <title>The complete genomes of actinobacterial strains from the NBC collection.</title>
        <authorList>
            <person name="Joergensen T.S."/>
            <person name="Alvarez Arevalo M."/>
            <person name="Sterndorff E.B."/>
            <person name="Faurdal D."/>
            <person name="Vuksanovic O."/>
            <person name="Mourched A.-S."/>
            <person name="Charusanti P."/>
            <person name="Shaw S."/>
            <person name="Blin K."/>
            <person name="Weber T."/>
        </authorList>
    </citation>
    <scope>NUCLEOTIDE SEQUENCE</scope>
    <source>
        <strain evidence="2">NBC_00060</strain>
    </source>
</reference>
<dbReference type="AlphaFoldDB" id="A0AAU2H7T6"/>
<sequence length="60" mass="6522">MTRRLTGEQPEIDAATEDGIREDDFWWPAATLPTAGDDTAEPRNPADSRAAGKYGCTARV</sequence>
<protein>
    <submittedName>
        <fullName evidence="2">Uncharacterized protein</fullName>
    </submittedName>
</protein>
<accession>A0AAU2H7T6</accession>
<feature type="region of interest" description="Disordered" evidence="1">
    <location>
        <begin position="1"/>
        <end position="60"/>
    </location>
</feature>
<evidence type="ECO:0000313" key="2">
    <source>
        <dbReference type="EMBL" id="WTU44197.1"/>
    </source>
</evidence>
<name>A0AAU2H7T6_9ACTN</name>
<dbReference type="EMBL" id="CP108253">
    <property type="protein sequence ID" value="WTU44197.1"/>
    <property type="molecule type" value="Genomic_DNA"/>
</dbReference>
<organism evidence="2">
    <name type="scientific">Streptomyces sp. NBC_00060</name>
    <dbReference type="NCBI Taxonomy" id="2975636"/>
    <lineage>
        <taxon>Bacteria</taxon>
        <taxon>Bacillati</taxon>
        <taxon>Actinomycetota</taxon>
        <taxon>Actinomycetes</taxon>
        <taxon>Kitasatosporales</taxon>
        <taxon>Streptomycetaceae</taxon>
        <taxon>Streptomyces</taxon>
    </lineage>
</organism>
<gene>
    <name evidence="2" type="ORF">OHV25_33750</name>
</gene>
<proteinExistence type="predicted"/>